<reference evidence="2 3" key="1">
    <citation type="submission" date="2024-09" db="EMBL/GenBank/DDBJ databases">
        <authorList>
            <person name="Sun Q."/>
            <person name="Mori K."/>
        </authorList>
    </citation>
    <scope>NUCLEOTIDE SEQUENCE [LARGE SCALE GENOMIC DNA]</scope>
    <source>
        <strain evidence="2 3">TBRC 3947</strain>
    </source>
</reference>
<proteinExistence type="predicted"/>
<evidence type="ECO:0000313" key="2">
    <source>
        <dbReference type="EMBL" id="MFC0533761.1"/>
    </source>
</evidence>
<dbReference type="InterPro" id="IPR011576">
    <property type="entry name" value="Pyridox_Oxase_N"/>
</dbReference>
<comment type="caution">
    <text evidence="2">The sequence shown here is derived from an EMBL/GenBank/DDBJ whole genome shotgun (WGS) entry which is preliminary data.</text>
</comment>
<protein>
    <submittedName>
        <fullName evidence="2">Pyridoxamine 5'-phosphate oxidase family protein</fullName>
    </submittedName>
</protein>
<dbReference type="Pfam" id="PF01243">
    <property type="entry name" value="PNPOx_N"/>
    <property type="match status" value="1"/>
</dbReference>
<evidence type="ECO:0000259" key="1">
    <source>
        <dbReference type="Pfam" id="PF01243"/>
    </source>
</evidence>
<gene>
    <name evidence="2" type="ORF">ACFFIA_39775</name>
</gene>
<accession>A0ABV6MGP1</accession>
<organism evidence="2 3">
    <name type="scientific">Phytohabitans kaempferiae</name>
    <dbReference type="NCBI Taxonomy" id="1620943"/>
    <lineage>
        <taxon>Bacteria</taxon>
        <taxon>Bacillati</taxon>
        <taxon>Actinomycetota</taxon>
        <taxon>Actinomycetes</taxon>
        <taxon>Micromonosporales</taxon>
        <taxon>Micromonosporaceae</taxon>
    </lineage>
</organism>
<dbReference type="Proteomes" id="UP001589867">
    <property type="component" value="Unassembled WGS sequence"/>
</dbReference>
<keyword evidence="3" id="KW-1185">Reference proteome</keyword>
<name>A0ABV6MGP1_9ACTN</name>
<dbReference type="InterPro" id="IPR012349">
    <property type="entry name" value="Split_barrel_FMN-bd"/>
</dbReference>
<dbReference type="Gene3D" id="2.30.110.10">
    <property type="entry name" value="Electron Transport, Fmn-binding Protein, Chain A"/>
    <property type="match status" value="1"/>
</dbReference>
<dbReference type="EMBL" id="JBHLUH010000089">
    <property type="protein sequence ID" value="MFC0533761.1"/>
    <property type="molecule type" value="Genomic_DNA"/>
</dbReference>
<feature type="domain" description="Pyridoxamine 5'-phosphate oxidase N-terminal" evidence="1">
    <location>
        <begin position="14"/>
        <end position="116"/>
    </location>
</feature>
<evidence type="ECO:0000313" key="3">
    <source>
        <dbReference type="Proteomes" id="UP001589867"/>
    </source>
</evidence>
<dbReference type="RefSeq" id="WP_377261775.1">
    <property type="nucleotide sequence ID" value="NZ_JBHLUH010000089.1"/>
</dbReference>
<sequence>MGPASDDDLAGMARRVIDANSYMTLGTSEPDGRPRLSPVYFTHADYRDFHWVSSPAARHSANLAARPAVAIVIFDSTAPVGDGRAVYLEADAAAVPDEDLAERCAAAFARVKPGAHAFTPEELSGDSPLRLYVARATSHEVHIRGRDPHYGTGIDRRLAVAI</sequence>
<dbReference type="SUPFAM" id="SSF50475">
    <property type="entry name" value="FMN-binding split barrel"/>
    <property type="match status" value="1"/>
</dbReference>